<accession>A0A0A8Y249</accession>
<organism evidence="1">
    <name type="scientific">Arundo donax</name>
    <name type="common">Giant reed</name>
    <name type="synonym">Donax arundinaceus</name>
    <dbReference type="NCBI Taxonomy" id="35708"/>
    <lineage>
        <taxon>Eukaryota</taxon>
        <taxon>Viridiplantae</taxon>
        <taxon>Streptophyta</taxon>
        <taxon>Embryophyta</taxon>
        <taxon>Tracheophyta</taxon>
        <taxon>Spermatophyta</taxon>
        <taxon>Magnoliopsida</taxon>
        <taxon>Liliopsida</taxon>
        <taxon>Poales</taxon>
        <taxon>Poaceae</taxon>
        <taxon>PACMAD clade</taxon>
        <taxon>Arundinoideae</taxon>
        <taxon>Arundineae</taxon>
        <taxon>Arundo</taxon>
    </lineage>
</organism>
<sequence>MFPRNNKKLFSLKNIPVSFSKEAPTPKFHPEMLNSITQKKRVTITI</sequence>
<proteinExistence type="predicted"/>
<dbReference type="AlphaFoldDB" id="A0A0A8Y249"/>
<reference evidence="1" key="1">
    <citation type="submission" date="2014-09" db="EMBL/GenBank/DDBJ databases">
        <authorList>
            <person name="Magalhaes I.L.F."/>
            <person name="Oliveira U."/>
            <person name="Santos F.R."/>
            <person name="Vidigal T.H.D.A."/>
            <person name="Brescovit A.D."/>
            <person name="Santos A.J."/>
        </authorList>
    </citation>
    <scope>NUCLEOTIDE SEQUENCE</scope>
    <source>
        <tissue evidence="1">Shoot tissue taken approximately 20 cm above the soil surface</tissue>
    </source>
</reference>
<name>A0A0A8Y249_ARUDO</name>
<dbReference type="EMBL" id="GBRH01280118">
    <property type="protein sequence ID" value="JAD17777.1"/>
    <property type="molecule type" value="Transcribed_RNA"/>
</dbReference>
<reference evidence="1" key="2">
    <citation type="journal article" date="2015" name="Data Brief">
        <title>Shoot transcriptome of the giant reed, Arundo donax.</title>
        <authorList>
            <person name="Barrero R.A."/>
            <person name="Guerrero F.D."/>
            <person name="Moolhuijzen P."/>
            <person name="Goolsby J.A."/>
            <person name="Tidwell J."/>
            <person name="Bellgard S.E."/>
            <person name="Bellgard M.I."/>
        </authorList>
    </citation>
    <scope>NUCLEOTIDE SEQUENCE</scope>
    <source>
        <tissue evidence="1">Shoot tissue taken approximately 20 cm above the soil surface</tissue>
    </source>
</reference>
<evidence type="ECO:0000313" key="1">
    <source>
        <dbReference type="EMBL" id="JAD17777.1"/>
    </source>
</evidence>
<protein>
    <submittedName>
        <fullName evidence="1">Uncharacterized protein</fullName>
    </submittedName>
</protein>